<accession>A0A101A8G5</accession>
<gene>
    <name evidence="1" type="ORF">AU192_21130</name>
</gene>
<keyword evidence="2" id="KW-1185">Reference proteome</keyword>
<evidence type="ECO:0000313" key="2">
    <source>
        <dbReference type="Proteomes" id="UP000053707"/>
    </source>
</evidence>
<name>A0A101A8G5_9MYCO</name>
<dbReference type="EMBL" id="LQIR01000014">
    <property type="protein sequence ID" value="KUI17019.1"/>
    <property type="molecule type" value="Genomic_DNA"/>
</dbReference>
<sequence length="147" mass="16803">MVAWLESLTTGIRGKSQMRAISHILQIPSVELRGRGLTKDKANYLLQFLKTPQSRMWMKQYIESLENFAPTLYVGETGNFQKRAAEHVRHVTDFGLTVQESSDLSWEKLDFHYMVLKGFETKPELLRKSVEYISAALTIAGLTKRPG</sequence>
<dbReference type="Proteomes" id="UP000053707">
    <property type="component" value="Unassembled WGS sequence"/>
</dbReference>
<comment type="caution">
    <text evidence="1">The sequence shown here is derived from an EMBL/GenBank/DDBJ whole genome shotgun (WGS) entry which is preliminary data.</text>
</comment>
<evidence type="ECO:0000313" key="1">
    <source>
        <dbReference type="EMBL" id="KUI17019.1"/>
    </source>
</evidence>
<organism evidence="1 2">
    <name type="scientific">Mycobacterium lehmannii</name>
    <dbReference type="NCBI Taxonomy" id="2048550"/>
    <lineage>
        <taxon>Bacteria</taxon>
        <taxon>Bacillati</taxon>
        <taxon>Actinomycetota</taxon>
        <taxon>Actinomycetes</taxon>
        <taxon>Mycobacteriales</taxon>
        <taxon>Mycobacteriaceae</taxon>
        <taxon>Mycobacterium</taxon>
    </lineage>
</organism>
<dbReference type="AlphaFoldDB" id="A0A101A8G5"/>
<proteinExistence type="predicted"/>
<protein>
    <submittedName>
        <fullName evidence="1">Uncharacterized protein</fullName>
    </submittedName>
</protein>
<reference evidence="1 2" key="1">
    <citation type="submission" date="2016-01" db="EMBL/GenBank/DDBJ databases">
        <authorList>
            <consortium name="TB Trials Study Group"/>
            <person name="Sutton G."/>
            <person name="Brinkac L."/>
            <person name="Sanka R."/>
            <person name="Adams M."/>
            <person name="Lau E.L."/>
            <person name="Macaden R."/>
            <person name="Grewal H.M.S."/>
        </authorList>
    </citation>
    <scope>NUCLEOTIDE SEQUENCE [LARGE SCALE GENOMIC DNA]</scope>
    <source>
        <strain evidence="1 2">IS-1744</strain>
    </source>
</reference>